<dbReference type="GO" id="GO:0008270">
    <property type="term" value="F:zinc ion binding"/>
    <property type="evidence" value="ECO:0007669"/>
    <property type="project" value="UniProtKB-KW"/>
</dbReference>
<evidence type="ECO:0000256" key="4">
    <source>
        <dbReference type="ARBA" id="ARBA00022722"/>
    </source>
</evidence>
<evidence type="ECO:0000256" key="1">
    <source>
        <dbReference type="ARBA" id="ARBA00004496"/>
    </source>
</evidence>
<feature type="compositionally biased region" description="Basic and acidic residues" evidence="15">
    <location>
        <begin position="554"/>
        <end position="566"/>
    </location>
</feature>
<evidence type="ECO:0000256" key="3">
    <source>
        <dbReference type="ARBA" id="ARBA00022490"/>
    </source>
</evidence>
<reference evidence="17" key="1">
    <citation type="submission" date="2021-02" db="EMBL/GenBank/DDBJ databases">
        <authorList>
            <person name="Nowell W R."/>
        </authorList>
    </citation>
    <scope>NUCLEOTIDE SEQUENCE</scope>
</reference>
<keyword evidence="4 14" id="KW-0540">Nuclease</keyword>
<proteinExistence type="inferred from homology"/>
<dbReference type="Pfam" id="PF00023">
    <property type="entry name" value="Ank"/>
    <property type="match status" value="1"/>
</dbReference>
<accession>A0A814FH69</accession>
<dbReference type="Pfam" id="PF18716">
    <property type="entry name" value="VATC"/>
    <property type="match status" value="1"/>
</dbReference>
<evidence type="ECO:0000256" key="6">
    <source>
        <dbReference type="ARBA" id="ARBA00022737"/>
    </source>
</evidence>
<evidence type="ECO:0000256" key="15">
    <source>
        <dbReference type="SAM" id="MobiDB-lite"/>
    </source>
</evidence>
<evidence type="ECO:0000256" key="11">
    <source>
        <dbReference type="ARBA" id="ARBA00023043"/>
    </source>
</evidence>
<evidence type="ECO:0000313" key="17">
    <source>
        <dbReference type="EMBL" id="CAF0984994.1"/>
    </source>
</evidence>
<comment type="domain">
    <text evidence="14">The VLRF1 domain mediates binding to the 60S ribosomal subunit.</text>
</comment>
<evidence type="ECO:0000256" key="2">
    <source>
        <dbReference type="ARBA" id="ARBA00009262"/>
    </source>
</evidence>
<dbReference type="InterPro" id="IPR036770">
    <property type="entry name" value="Ankyrin_rpt-contain_sf"/>
</dbReference>
<dbReference type="Gene3D" id="1.25.40.20">
    <property type="entry name" value="Ankyrin repeat-containing domain"/>
    <property type="match status" value="1"/>
</dbReference>
<dbReference type="AlphaFoldDB" id="A0A814FH69"/>
<dbReference type="PROSITE" id="PS50297">
    <property type="entry name" value="ANK_REP_REGION"/>
    <property type="match status" value="1"/>
</dbReference>
<evidence type="ECO:0000256" key="14">
    <source>
        <dbReference type="PROSITE-ProRule" id="PRU01389"/>
    </source>
</evidence>
<organism evidence="17 19">
    <name type="scientific">Rotaria sordida</name>
    <dbReference type="NCBI Taxonomy" id="392033"/>
    <lineage>
        <taxon>Eukaryota</taxon>
        <taxon>Metazoa</taxon>
        <taxon>Spiralia</taxon>
        <taxon>Gnathifera</taxon>
        <taxon>Rotifera</taxon>
        <taxon>Eurotatoria</taxon>
        <taxon>Bdelloidea</taxon>
        <taxon>Philodinida</taxon>
        <taxon>Philodinidae</taxon>
        <taxon>Rotaria</taxon>
    </lineage>
</organism>
<dbReference type="GO" id="GO:0016787">
    <property type="term" value="F:hydrolase activity"/>
    <property type="evidence" value="ECO:0007669"/>
    <property type="project" value="UniProtKB-KW"/>
</dbReference>
<comment type="caution">
    <text evidence="17">The sequence shown here is derived from an EMBL/GenBank/DDBJ whole genome shotgun (WGS) entry which is preliminary data.</text>
</comment>
<keyword evidence="10" id="KW-0862">Zinc</keyword>
<evidence type="ECO:0000256" key="8">
    <source>
        <dbReference type="ARBA" id="ARBA00022771"/>
    </source>
</evidence>
<dbReference type="GO" id="GO:0005737">
    <property type="term" value="C:cytoplasm"/>
    <property type="evidence" value="ECO:0007669"/>
    <property type="project" value="UniProtKB-SubCell"/>
</dbReference>
<dbReference type="InterPro" id="IPR041175">
    <property type="entry name" value="VLRF1/Vms1"/>
</dbReference>
<evidence type="ECO:0000313" key="19">
    <source>
        <dbReference type="Proteomes" id="UP000663864"/>
    </source>
</evidence>
<dbReference type="InterPro" id="IPR036236">
    <property type="entry name" value="Znf_C2H2_sf"/>
</dbReference>
<feature type="region of interest" description="Disordered" evidence="15">
    <location>
        <begin position="359"/>
        <end position="394"/>
    </location>
</feature>
<evidence type="ECO:0000256" key="10">
    <source>
        <dbReference type="ARBA" id="ARBA00022833"/>
    </source>
</evidence>
<protein>
    <recommendedName>
        <fullName evidence="16">VLRF1 domain-containing protein</fullName>
    </recommendedName>
</protein>
<comment type="similarity">
    <text evidence="2 14">Belongs to the ANKZF1/VMS1 family.</text>
</comment>
<dbReference type="SUPFAM" id="SSF48403">
    <property type="entry name" value="Ankyrin repeat"/>
    <property type="match status" value="1"/>
</dbReference>
<dbReference type="PROSITE" id="PS52044">
    <property type="entry name" value="VLRF1"/>
    <property type="match status" value="1"/>
</dbReference>
<feature type="compositionally biased region" description="Low complexity" evidence="15">
    <location>
        <begin position="111"/>
        <end position="128"/>
    </location>
</feature>
<comment type="subcellular location">
    <subcellularLocation>
        <location evidence="1">Cytoplasm</location>
    </subcellularLocation>
</comment>
<evidence type="ECO:0000259" key="16">
    <source>
        <dbReference type="PROSITE" id="PS52044"/>
    </source>
</evidence>
<evidence type="ECO:0000256" key="5">
    <source>
        <dbReference type="ARBA" id="ARBA00022723"/>
    </source>
</evidence>
<dbReference type="Proteomes" id="UP000663836">
    <property type="component" value="Unassembled WGS sequence"/>
</dbReference>
<dbReference type="InterPro" id="IPR047139">
    <property type="entry name" value="ANKZ1/VMS1"/>
</dbReference>
<dbReference type="InterPro" id="IPR041540">
    <property type="entry name" value="VATC"/>
</dbReference>
<keyword evidence="7 14" id="KW-0255">Endonuclease</keyword>
<feature type="repeat" description="ANK" evidence="13">
    <location>
        <begin position="456"/>
        <end position="488"/>
    </location>
</feature>
<dbReference type="Proteomes" id="UP000663864">
    <property type="component" value="Unassembled WGS sequence"/>
</dbReference>
<keyword evidence="5" id="KW-0479">Metal-binding</keyword>
<dbReference type="SUPFAM" id="SSF57667">
    <property type="entry name" value="beta-beta-alpha zinc fingers"/>
    <property type="match status" value="1"/>
</dbReference>
<keyword evidence="6" id="KW-0677">Repeat</keyword>
<keyword evidence="12" id="KW-0175">Coiled coil</keyword>
<feature type="compositionally biased region" description="Basic and acidic residues" evidence="15">
    <location>
        <begin position="532"/>
        <end position="543"/>
    </location>
</feature>
<evidence type="ECO:0000256" key="13">
    <source>
        <dbReference type="PROSITE-ProRule" id="PRU00023"/>
    </source>
</evidence>
<dbReference type="GO" id="GO:0004519">
    <property type="term" value="F:endonuclease activity"/>
    <property type="evidence" value="ECO:0007669"/>
    <property type="project" value="UniProtKB-KW"/>
</dbReference>
<feature type="compositionally biased region" description="Basic residues" evidence="15">
    <location>
        <begin position="544"/>
        <end position="553"/>
    </location>
</feature>
<feature type="compositionally biased region" description="Polar residues" evidence="15">
    <location>
        <begin position="379"/>
        <end position="394"/>
    </location>
</feature>
<keyword evidence="11 13" id="KW-0040">ANK repeat</keyword>
<evidence type="ECO:0000256" key="9">
    <source>
        <dbReference type="ARBA" id="ARBA00022801"/>
    </source>
</evidence>
<evidence type="ECO:0000313" key="18">
    <source>
        <dbReference type="EMBL" id="CAF3895605.1"/>
    </source>
</evidence>
<keyword evidence="3 14" id="KW-0963">Cytoplasm</keyword>
<dbReference type="GO" id="GO:0036503">
    <property type="term" value="P:ERAD pathway"/>
    <property type="evidence" value="ECO:0007669"/>
    <property type="project" value="TreeGrafter"/>
</dbReference>
<dbReference type="PROSITE" id="PS50088">
    <property type="entry name" value="ANK_REPEAT"/>
    <property type="match status" value="1"/>
</dbReference>
<dbReference type="EMBL" id="CAJNOT010000447">
    <property type="protein sequence ID" value="CAF0984994.1"/>
    <property type="molecule type" value="Genomic_DNA"/>
</dbReference>
<keyword evidence="8" id="KW-0863">Zinc-finger</keyword>
<dbReference type="InterPro" id="IPR002110">
    <property type="entry name" value="Ankyrin_rpt"/>
</dbReference>
<evidence type="ECO:0000256" key="7">
    <source>
        <dbReference type="ARBA" id="ARBA00022759"/>
    </source>
</evidence>
<dbReference type="PANTHER" id="PTHR16036:SF2">
    <property type="entry name" value="TRNA ENDONUCLEASE ANKZF1"/>
    <property type="match status" value="1"/>
</dbReference>
<feature type="region of interest" description="Disordered" evidence="15">
    <location>
        <begin position="532"/>
        <end position="566"/>
    </location>
</feature>
<evidence type="ECO:0000256" key="12">
    <source>
        <dbReference type="ARBA" id="ARBA00023054"/>
    </source>
</evidence>
<keyword evidence="9 14" id="KW-0378">Hydrolase</keyword>
<name>A0A814FH69_9BILA</name>
<dbReference type="Pfam" id="PF18826">
    <property type="entry name" value="bVLRF1"/>
    <property type="match status" value="1"/>
</dbReference>
<dbReference type="SMART" id="SM00248">
    <property type="entry name" value="ANK"/>
    <property type="match status" value="1"/>
</dbReference>
<feature type="active site" evidence="14">
    <location>
        <position position="230"/>
    </location>
</feature>
<gene>
    <name evidence="18" type="ORF">JBS370_LOCUS20598</name>
    <name evidence="17" type="ORF">ZHD862_LOCUS11711</name>
</gene>
<feature type="region of interest" description="Disordered" evidence="15">
    <location>
        <begin position="109"/>
        <end position="128"/>
    </location>
</feature>
<dbReference type="EMBL" id="CAJOBD010002618">
    <property type="protein sequence ID" value="CAF3895605.1"/>
    <property type="molecule type" value="Genomic_DNA"/>
</dbReference>
<feature type="domain" description="VLRF1" evidence="16">
    <location>
        <begin position="187"/>
        <end position="329"/>
    </location>
</feature>
<sequence>MASFKQLKLFVDKELDHCLQNVVRPFTEHVYFPETSIDPLGIEKHHHDIQLENLSISDTLACRTCQIQFNDRTEQILHFKSDWHRFNLKRKLRNQPPFSSEKFEDMEKDISSISGSNSSSSESSDNEGSLNISLDGSYNTCARNNPKIILTINDGRHLSLYRCLLHGKKNFPQESQELILTTQKLPLYIHWCIVMAAGGHFAIAIFERDKIIQHKTFHKYIIRAKQGTAQTAHDQKTGGKARSAGANLRRQNMLHLKQKIQELFITWKNEIQQCSLIFVRAPSFNQQLLFSDKNPPLSTNDPRIRSIPFATLRPTFNEVKRVYDQLTKMELYPQDYQFQQIEQEKVSTTRIKLPTPIAKKTAVDSSSDSEDNSVDNEIKQSSVQQTPKKQPTIVTTTNDRKILPVEDLSTFNELFTACRLNDIQRFDDLIARLRAIKFINKSPSIIDILNYQTAGSLDTLLHIASERGHLKIIQRLLHEGANPALSNQRGKYPYNLCKNKETKDVFRLYRHDHPDKYDYILGQVAPSVSMDDLERQRTIERERRRQTKKRRTDKQRSDQDRQLREQEEEQQRIAFLALSEAEKRTLAVHVNFETNKPDELHLGRCWQCAKKISDEPFTYFDYKFCSTACLKTHRTKSKTTATNA</sequence>
<dbReference type="PANTHER" id="PTHR16036">
    <property type="entry name" value="ANKYRIN REPEAT AND ZINC FINGER DOMAIN-CONTAINING PROTEIN 1"/>
    <property type="match status" value="1"/>
</dbReference>